<keyword evidence="2" id="KW-1185">Reference proteome</keyword>
<comment type="caution">
    <text evidence="1">The sequence shown here is derived from an EMBL/GenBank/DDBJ whole genome shotgun (WGS) entry which is preliminary data.</text>
</comment>
<gene>
    <name evidence="1" type="ORF">M9H77_26511</name>
</gene>
<name>A0ACC0A9X3_CATRO</name>
<dbReference type="Proteomes" id="UP001060085">
    <property type="component" value="Linkage Group LG06"/>
</dbReference>
<proteinExistence type="predicted"/>
<sequence length="438" mass="47830">MASVSSQPQFRYTQPPSKVLHLRNLPWECTEEELIELGKPFGKVVNTKCNVGANRNQAFIEFAELNQAIAMISYYASSSEPAQVRGKTVYLQYSNRQEIVNNKTTADVAGNVLLVTIEGNDARLVSIDVLHLVFSAFGFVHKITTFEKTAGFQALVQFSDADTASAAKEALDGRSIPRYLIPDLGPCTLRITYSAHTDLSVKFQSHRSRDYTNPLLPVAPSAIDASGQFSLGLDGKKLEPESNVLLASIENMQYAVTLDILYTVFSTFGPVLKIAMFDKNGGVQALIQYPDVQTAVVAKESLEGHCIYDGGYCKLHISYSRHTDLSIKVNNDRSRDFTLTNAAPLMNSQPPSVLGQQPMTMGGPPAHPYSGVQYPGPPEGSVATQPPGSWSSSVVLVSPAMPMQQMHGHPYMPPGSMPPMHSQNFMPHSTGMAPYQQQ</sequence>
<evidence type="ECO:0000313" key="1">
    <source>
        <dbReference type="EMBL" id="KAI5657718.1"/>
    </source>
</evidence>
<protein>
    <submittedName>
        <fullName evidence="1">Uncharacterized protein</fullName>
    </submittedName>
</protein>
<evidence type="ECO:0000313" key="2">
    <source>
        <dbReference type="Proteomes" id="UP001060085"/>
    </source>
</evidence>
<reference evidence="2" key="1">
    <citation type="journal article" date="2023" name="Nat. Plants">
        <title>Single-cell RNA sequencing provides a high-resolution roadmap for understanding the multicellular compartmentation of specialized metabolism.</title>
        <authorList>
            <person name="Sun S."/>
            <person name="Shen X."/>
            <person name="Li Y."/>
            <person name="Li Y."/>
            <person name="Wang S."/>
            <person name="Li R."/>
            <person name="Zhang H."/>
            <person name="Shen G."/>
            <person name="Guo B."/>
            <person name="Wei J."/>
            <person name="Xu J."/>
            <person name="St-Pierre B."/>
            <person name="Chen S."/>
            <person name="Sun C."/>
        </authorList>
    </citation>
    <scope>NUCLEOTIDE SEQUENCE [LARGE SCALE GENOMIC DNA]</scope>
</reference>
<accession>A0ACC0A9X3</accession>
<dbReference type="EMBL" id="CM044706">
    <property type="protein sequence ID" value="KAI5657718.1"/>
    <property type="molecule type" value="Genomic_DNA"/>
</dbReference>
<organism evidence="1 2">
    <name type="scientific">Catharanthus roseus</name>
    <name type="common">Madagascar periwinkle</name>
    <name type="synonym">Vinca rosea</name>
    <dbReference type="NCBI Taxonomy" id="4058"/>
    <lineage>
        <taxon>Eukaryota</taxon>
        <taxon>Viridiplantae</taxon>
        <taxon>Streptophyta</taxon>
        <taxon>Embryophyta</taxon>
        <taxon>Tracheophyta</taxon>
        <taxon>Spermatophyta</taxon>
        <taxon>Magnoliopsida</taxon>
        <taxon>eudicotyledons</taxon>
        <taxon>Gunneridae</taxon>
        <taxon>Pentapetalae</taxon>
        <taxon>asterids</taxon>
        <taxon>lamiids</taxon>
        <taxon>Gentianales</taxon>
        <taxon>Apocynaceae</taxon>
        <taxon>Rauvolfioideae</taxon>
        <taxon>Vinceae</taxon>
        <taxon>Catharanthinae</taxon>
        <taxon>Catharanthus</taxon>
    </lineage>
</organism>